<comment type="caution">
    <text evidence="2">The sequence shown here is derived from an EMBL/GenBank/DDBJ whole genome shotgun (WGS) entry which is preliminary data.</text>
</comment>
<dbReference type="InterPro" id="IPR004360">
    <property type="entry name" value="Glyas_Fos-R_dOase_dom"/>
</dbReference>
<dbReference type="Proteomes" id="UP000318126">
    <property type="component" value="Unassembled WGS sequence"/>
</dbReference>
<dbReference type="InterPro" id="IPR029068">
    <property type="entry name" value="Glyas_Bleomycin-R_OHBP_Dase"/>
</dbReference>
<evidence type="ECO:0000259" key="1">
    <source>
        <dbReference type="PROSITE" id="PS51819"/>
    </source>
</evidence>
<dbReference type="OrthoDB" id="8776491at2"/>
<dbReference type="InterPro" id="IPR037523">
    <property type="entry name" value="VOC_core"/>
</dbReference>
<dbReference type="SUPFAM" id="SSF54593">
    <property type="entry name" value="Glyoxalase/Bleomycin resistance protein/Dihydroxybiphenyl dioxygenase"/>
    <property type="match status" value="1"/>
</dbReference>
<feature type="domain" description="VOC" evidence="1">
    <location>
        <begin position="6"/>
        <end position="125"/>
    </location>
</feature>
<proteinExistence type="predicted"/>
<dbReference type="Pfam" id="PF00903">
    <property type="entry name" value="Glyoxalase"/>
    <property type="match status" value="1"/>
</dbReference>
<evidence type="ECO:0000313" key="3">
    <source>
        <dbReference type="Proteomes" id="UP000318126"/>
    </source>
</evidence>
<reference evidence="3" key="1">
    <citation type="submission" date="2019-07" db="EMBL/GenBank/DDBJ databases">
        <title>Shewanella sp. YLB-08 draft genomic sequence.</title>
        <authorList>
            <person name="Yu L."/>
        </authorList>
    </citation>
    <scope>NUCLEOTIDE SEQUENCE [LARGE SCALE GENOMIC DNA]</scope>
    <source>
        <strain evidence="3">JCM 20706</strain>
    </source>
</reference>
<keyword evidence="3" id="KW-1185">Reference proteome</keyword>
<evidence type="ECO:0000313" key="2">
    <source>
        <dbReference type="EMBL" id="TRY14439.1"/>
    </source>
</evidence>
<dbReference type="PANTHER" id="PTHR33993:SF2">
    <property type="entry name" value="VOC DOMAIN-CONTAINING PROTEIN"/>
    <property type="match status" value="1"/>
</dbReference>
<protein>
    <submittedName>
        <fullName evidence="2">VOC family protein</fullName>
    </submittedName>
</protein>
<accession>A0A553JPQ1</accession>
<gene>
    <name evidence="2" type="ORF">FN961_10065</name>
</gene>
<organism evidence="2 3">
    <name type="scientific">Shewanella hanedai</name>
    <name type="common">Alteromonas hanedai</name>
    <dbReference type="NCBI Taxonomy" id="25"/>
    <lineage>
        <taxon>Bacteria</taxon>
        <taxon>Pseudomonadati</taxon>
        <taxon>Pseudomonadota</taxon>
        <taxon>Gammaproteobacteria</taxon>
        <taxon>Alteromonadales</taxon>
        <taxon>Shewanellaceae</taxon>
        <taxon>Shewanella</taxon>
    </lineage>
</organism>
<dbReference type="RefSeq" id="WP_144040055.1">
    <property type="nucleotide sequence ID" value="NZ_BMPL01000008.1"/>
</dbReference>
<dbReference type="PROSITE" id="PS51819">
    <property type="entry name" value="VOC"/>
    <property type="match status" value="1"/>
</dbReference>
<sequence>MLHNAPLVWGEIPVENMDRAVEFYGKHFGVSFTREVMNDMEMAILETEDKEAASIGLVKHEMMQPSANGSVLYLNLSEQLSGLVDKIAQAGVKILLPIMPIKDGECGFIALFQDSEGNTVGLWSKDK</sequence>
<dbReference type="AlphaFoldDB" id="A0A553JPQ1"/>
<dbReference type="EMBL" id="VKGK01000010">
    <property type="protein sequence ID" value="TRY14439.1"/>
    <property type="molecule type" value="Genomic_DNA"/>
</dbReference>
<name>A0A553JPQ1_SHEHA</name>
<dbReference type="Gene3D" id="3.10.180.10">
    <property type="entry name" value="2,3-Dihydroxybiphenyl 1,2-Dioxygenase, domain 1"/>
    <property type="match status" value="1"/>
</dbReference>
<dbReference type="InterPro" id="IPR052164">
    <property type="entry name" value="Anthracycline_SecMetBiosynth"/>
</dbReference>
<dbReference type="CDD" id="cd07247">
    <property type="entry name" value="SgaA_N_like"/>
    <property type="match status" value="1"/>
</dbReference>
<dbReference type="PANTHER" id="PTHR33993">
    <property type="entry name" value="GLYOXALASE-RELATED"/>
    <property type="match status" value="1"/>
</dbReference>